<dbReference type="InterPro" id="IPR025944">
    <property type="entry name" value="Sigma_54_int_dom_CS"/>
</dbReference>
<comment type="caution">
    <text evidence="6">The sequence shown here is derived from an EMBL/GenBank/DDBJ whole genome shotgun (WGS) entry which is preliminary data.</text>
</comment>
<protein>
    <recommendedName>
        <fullName evidence="5">Sigma-54 factor interaction domain-containing protein</fullName>
    </recommendedName>
</protein>
<dbReference type="PROSITE" id="PS50045">
    <property type="entry name" value="SIGMA54_INTERACT_4"/>
    <property type="match status" value="1"/>
</dbReference>
<evidence type="ECO:0000256" key="2">
    <source>
        <dbReference type="ARBA" id="ARBA00022840"/>
    </source>
</evidence>
<dbReference type="InterPro" id="IPR002197">
    <property type="entry name" value="HTH_Fis"/>
</dbReference>
<evidence type="ECO:0000256" key="4">
    <source>
        <dbReference type="ARBA" id="ARBA00023163"/>
    </source>
</evidence>
<proteinExistence type="predicted"/>
<name>X0W911_9ZZZZ</name>
<feature type="non-terminal residue" evidence="6">
    <location>
        <position position="263"/>
    </location>
</feature>
<dbReference type="InterPro" id="IPR058031">
    <property type="entry name" value="AAA_lid_NorR"/>
</dbReference>
<dbReference type="SUPFAM" id="SSF46689">
    <property type="entry name" value="Homeodomain-like"/>
    <property type="match status" value="2"/>
</dbReference>
<evidence type="ECO:0000256" key="1">
    <source>
        <dbReference type="ARBA" id="ARBA00022741"/>
    </source>
</evidence>
<dbReference type="SUPFAM" id="SSF52540">
    <property type="entry name" value="P-loop containing nucleoside triphosphate hydrolases"/>
    <property type="match status" value="1"/>
</dbReference>
<dbReference type="InterPro" id="IPR027417">
    <property type="entry name" value="P-loop_NTPase"/>
</dbReference>
<accession>X0W911</accession>
<reference evidence="6" key="1">
    <citation type="journal article" date="2014" name="Front. Microbiol.">
        <title>High frequency of phylogenetically diverse reductive dehalogenase-homologous genes in deep subseafloor sedimentary metagenomes.</title>
        <authorList>
            <person name="Kawai M."/>
            <person name="Futagami T."/>
            <person name="Toyoda A."/>
            <person name="Takaki Y."/>
            <person name="Nishi S."/>
            <person name="Hori S."/>
            <person name="Arai W."/>
            <person name="Tsubouchi T."/>
            <person name="Morono Y."/>
            <person name="Uchiyama I."/>
            <person name="Ito T."/>
            <person name="Fujiyama A."/>
            <person name="Inagaki F."/>
            <person name="Takami H."/>
        </authorList>
    </citation>
    <scope>NUCLEOTIDE SEQUENCE</scope>
    <source>
        <strain evidence="6">Expedition CK06-06</strain>
    </source>
</reference>
<dbReference type="Pfam" id="PF02954">
    <property type="entry name" value="HTH_8"/>
    <property type="match status" value="2"/>
</dbReference>
<dbReference type="InterPro" id="IPR009057">
    <property type="entry name" value="Homeodomain-like_sf"/>
</dbReference>
<dbReference type="Pfam" id="PF25601">
    <property type="entry name" value="AAA_lid_14"/>
    <property type="match status" value="1"/>
</dbReference>
<keyword evidence="1" id="KW-0547">Nucleotide-binding</keyword>
<dbReference type="Pfam" id="PF00158">
    <property type="entry name" value="Sigma54_activat"/>
    <property type="match status" value="1"/>
</dbReference>
<dbReference type="Gene3D" id="1.10.10.60">
    <property type="entry name" value="Homeodomain-like"/>
    <property type="match status" value="2"/>
</dbReference>
<dbReference type="PROSITE" id="PS00688">
    <property type="entry name" value="SIGMA54_INTERACT_3"/>
    <property type="match status" value="1"/>
</dbReference>
<evidence type="ECO:0000256" key="3">
    <source>
        <dbReference type="ARBA" id="ARBA00023015"/>
    </source>
</evidence>
<organism evidence="6">
    <name type="scientific">marine sediment metagenome</name>
    <dbReference type="NCBI Taxonomy" id="412755"/>
    <lineage>
        <taxon>unclassified sequences</taxon>
        <taxon>metagenomes</taxon>
        <taxon>ecological metagenomes</taxon>
    </lineage>
</organism>
<dbReference type="GO" id="GO:0005524">
    <property type="term" value="F:ATP binding"/>
    <property type="evidence" value="ECO:0007669"/>
    <property type="project" value="UniProtKB-KW"/>
</dbReference>
<keyword evidence="2" id="KW-0067">ATP-binding</keyword>
<dbReference type="PANTHER" id="PTHR32071">
    <property type="entry name" value="TRANSCRIPTIONAL REGULATORY PROTEIN"/>
    <property type="match status" value="1"/>
</dbReference>
<feature type="non-terminal residue" evidence="6">
    <location>
        <position position="1"/>
    </location>
</feature>
<evidence type="ECO:0000313" key="6">
    <source>
        <dbReference type="EMBL" id="GAG19732.1"/>
    </source>
</evidence>
<evidence type="ECO:0000259" key="5">
    <source>
        <dbReference type="PROSITE" id="PS50045"/>
    </source>
</evidence>
<dbReference type="Gene3D" id="3.40.50.300">
    <property type="entry name" value="P-loop containing nucleotide triphosphate hydrolases"/>
    <property type="match status" value="1"/>
</dbReference>
<gene>
    <name evidence="6" type="ORF">S01H1_47206</name>
</gene>
<keyword evidence="4" id="KW-0804">Transcription</keyword>
<dbReference type="Gene3D" id="1.10.8.60">
    <property type="match status" value="1"/>
</dbReference>
<feature type="domain" description="Sigma-54 factor interaction" evidence="5">
    <location>
        <begin position="1"/>
        <end position="103"/>
    </location>
</feature>
<sequence length="263" mass="29854">NESVKVDVRVIAATNRNLKEEVAAGRFRQELYYRLNVMKIEIPPLRERTEDIPLVAFHLLEKYNRSLQKKIKGFSSEVMRLFEKHSWPGNVRELENEVERLVVLTRDGEKIDADLVSEEIKEAGDRILKANRQHSSDEPEGVASREVLRLKDLKVCMCERAFREFGGNVSAAARALGISRDSLYGHLRKRKGDRKEPRGLEAGRAIAERWVDAVVVESGRVPSLEELEGRMLRNALEKFKQNTSAAAEALGVSTSTLYRKAKA</sequence>
<dbReference type="PANTHER" id="PTHR32071:SF119">
    <property type="entry name" value="SIGMA L-DEPENDENT TRANSCRIPTIONAL REGULATOR YPLP-RELATED"/>
    <property type="match status" value="1"/>
</dbReference>
<dbReference type="PRINTS" id="PR01590">
    <property type="entry name" value="HTHFIS"/>
</dbReference>
<dbReference type="InterPro" id="IPR002078">
    <property type="entry name" value="Sigma_54_int"/>
</dbReference>
<keyword evidence="3" id="KW-0805">Transcription regulation</keyword>
<dbReference type="GO" id="GO:0043565">
    <property type="term" value="F:sequence-specific DNA binding"/>
    <property type="evidence" value="ECO:0007669"/>
    <property type="project" value="InterPro"/>
</dbReference>
<dbReference type="AlphaFoldDB" id="X0W911"/>
<dbReference type="GO" id="GO:0006355">
    <property type="term" value="P:regulation of DNA-templated transcription"/>
    <property type="evidence" value="ECO:0007669"/>
    <property type="project" value="InterPro"/>
</dbReference>
<dbReference type="EMBL" id="BARS01030257">
    <property type="protein sequence ID" value="GAG19732.1"/>
    <property type="molecule type" value="Genomic_DNA"/>
</dbReference>